<dbReference type="Proteomes" id="UP000305517">
    <property type="component" value="Unassembled WGS sequence"/>
</dbReference>
<dbReference type="InterPro" id="IPR003661">
    <property type="entry name" value="HisK_dim/P_dom"/>
</dbReference>
<dbReference type="InterPro" id="IPR036890">
    <property type="entry name" value="HATPase_C_sf"/>
</dbReference>
<evidence type="ECO:0000256" key="1">
    <source>
        <dbReference type="ARBA" id="ARBA00000085"/>
    </source>
</evidence>
<dbReference type="PROSITE" id="PS50885">
    <property type="entry name" value="HAMP"/>
    <property type="match status" value="1"/>
</dbReference>
<gene>
    <name evidence="13" type="ORF">FDY95_14865</name>
</gene>
<dbReference type="Gene3D" id="6.10.340.10">
    <property type="match status" value="1"/>
</dbReference>
<dbReference type="EC" id="2.7.13.3" evidence="3"/>
<dbReference type="GO" id="GO:0005886">
    <property type="term" value="C:plasma membrane"/>
    <property type="evidence" value="ECO:0007669"/>
    <property type="project" value="TreeGrafter"/>
</dbReference>
<dbReference type="SMART" id="SM00387">
    <property type="entry name" value="HATPase_c"/>
    <property type="match status" value="1"/>
</dbReference>
<comment type="caution">
    <text evidence="13">The sequence shown here is derived from an EMBL/GenBank/DDBJ whole genome shotgun (WGS) entry which is preliminary data.</text>
</comment>
<dbReference type="InterPro" id="IPR003594">
    <property type="entry name" value="HATPase_dom"/>
</dbReference>
<evidence type="ECO:0000256" key="10">
    <source>
        <dbReference type="SAM" id="Phobius"/>
    </source>
</evidence>
<dbReference type="Pfam" id="PF00672">
    <property type="entry name" value="HAMP"/>
    <property type="match status" value="1"/>
</dbReference>
<keyword evidence="9" id="KW-0902">Two-component regulatory system</keyword>
<dbReference type="Gene3D" id="1.10.287.130">
    <property type="match status" value="1"/>
</dbReference>
<keyword evidence="10" id="KW-0472">Membrane</keyword>
<feature type="transmembrane region" description="Helical" evidence="10">
    <location>
        <begin position="145"/>
        <end position="166"/>
    </location>
</feature>
<evidence type="ECO:0000259" key="12">
    <source>
        <dbReference type="PROSITE" id="PS50885"/>
    </source>
</evidence>
<dbReference type="AlphaFoldDB" id="A0A5R8WP33"/>
<dbReference type="RefSeq" id="WP_138078839.1">
    <property type="nucleotide sequence ID" value="NZ_VAJM01000006.1"/>
</dbReference>
<evidence type="ECO:0000256" key="8">
    <source>
        <dbReference type="ARBA" id="ARBA00022989"/>
    </source>
</evidence>
<keyword evidence="5" id="KW-0808">Transferase</keyword>
<dbReference type="EMBL" id="VAJM01000006">
    <property type="protein sequence ID" value="TLM91837.1"/>
    <property type="molecule type" value="Genomic_DNA"/>
</dbReference>
<comment type="subcellular location">
    <subcellularLocation>
        <location evidence="2">Membrane</location>
    </subcellularLocation>
</comment>
<dbReference type="SUPFAM" id="SSF158472">
    <property type="entry name" value="HAMP domain-like"/>
    <property type="match status" value="1"/>
</dbReference>
<dbReference type="Pfam" id="PF02518">
    <property type="entry name" value="HATPase_c"/>
    <property type="match status" value="1"/>
</dbReference>
<evidence type="ECO:0000259" key="11">
    <source>
        <dbReference type="PROSITE" id="PS50109"/>
    </source>
</evidence>
<evidence type="ECO:0000256" key="4">
    <source>
        <dbReference type="ARBA" id="ARBA00022553"/>
    </source>
</evidence>
<evidence type="ECO:0000313" key="13">
    <source>
        <dbReference type="EMBL" id="TLM91837.1"/>
    </source>
</evidence>
<dbReference type="PROSITE" id="PS50109">
    <property type="entry name" value="HIS_KIN"/>
    <property type="match status" value="1"/>
</dbReference>
<dbReference type="InterPro" id="IPR003660">
    <property type="entry name" value="HAMP_dom"/>
</dbReference>
<keyword evidence="4" id="KW-0597">Phosphoprotein</keyword>
<keyword evidence="14" id="KW-1185">Reference proteome</keyword>
<name>A0A5R8WP33_9BACT</name>
<dbReference type="InterPro" id="IPR050428">
    <property type="entry name" value="TCS_sensor_his_kinase"/>
</dbReference>
<evidence type="ECO:0000256" key="2">
    <source>
        <dbReference type="ARBA" id="ARBA00004370"/>
    </source>
</evidence>
<feature type="transmembrane region" description="Helical" evidence="10">
    <location>
        <begin position="12"/>
        <end position="31"/>
    </location>
</feature>
<evidence type="ECO:0000256" key="3">
    <source>
        <dbReference type="ARBA" id="ARBA00012438"/>
    </source>
</evidence>
<reference evidence="13 14" key="1">
    <citation type="submission" date="2019-05" db="EMBL/GenBank/DDBJ databases">
        <title>Hymenobacter edaphi sp. nov., isolated from abandoned arsenic-contaminated farmland soil.</title>
        <authorList>
            <person name="Nie L."/>
        </authorList>
    </citation>
    <scope>NUCLEOTIDE SEQUENCE [LARGE SCALE GENOMIC DNA]</scope>
    <source>
        <strain evidence="13 14">1-3-3-8</strain>
    </source>
</reference>
<keyword evidence="6 10" id="KW-0812">Transmembrane</keyword>
<feature type="domain" description="Histidine kinase" evidence="11">
    <location>
        <begin position="224"/>
        <end position="439"/>
    </location>
</feature>
<evidence type="ECO:0000256" key="5">
    <source>
        <dbReference type="ARBA" id="ARBA00022679"/>
    </source>
</evidence>
<dbReference type="SUPFAM" id="SSF47384">
    <property type="entry name" value="Homodimeric domain of signal transducing histidine kinase"/>
    <property type="match status" value="1"/>
</dbReference>
<evidence type="ECO:0000256" key="7">
    <source>
        <dbReference type="ARBA" id="ARBA00022777"/>
    </source>
</evidence>
<protein>
    <recommendedName>
        <fullName evidence="3">histidine kinase</fullName>
        <ecNumber evidence="3">2.7.13.3</ecNumber>
    </recommendedName>
</protein>
<dbReference type="PANTHER" id="PTHR45436:SF5">
    <property type="entry name" value="SENSOR HISTIDINE KINASE TRCS"/>
    <property type="match status" value="1"/>
</dbReference>
<dbReference type="Gene3D" id="3.30.565.10">
    <property type="entry name" value="Histidine kinase-like ATPase, C-terminal domain"/>
    <property type="match status" value="1"/>
</dbReference>
<proteinExistence type="predicted"/>
<keyword evidence="7 13" id="KW-0418">Kinase</keyword>
<evidence type="ECO:0000256" key="6">
    <source>
        <dbReference type="ARBA" id="ARBA00022692"/>
    </source>
</evidence>
<dbReference type="CDD" id="cd00075">
    <property type="entry name" value="HATPase"/>
    <property type="match status" value="1"/>
</dbReference>
<sequence length="441" mass="47611">MNVFRSLRGQLLLAFALVFGTVALLAGAYQYRQVGRLLHRGDDARLRARAEGLLAQVELGPLPVLPLPGQGERMRVVVETAGQPSRELFHSPGFADPPPPGWRGVMLTQERATDAGQRQRLRLWLSHSAAPLAADLGRVRRTLGWALAGSLGLAAALAALLGHWALRPLRRISRQAHRIGATPGPERLPEPTTGDEVQELARTLNQMLGRLQAGAEQQDNFLAAAAHELRTPLTVLRTGLEVARQRPDLPPDVRALLSGQLLETGRLSRLVEDFLLVSRLRAGALPLARQPLLLDELVLAVVDRELPRFREAGRSLHLAVAEDATGYQVMADADKLTSVLLNLLENALRHAPGGAAVQVQVGQEPATGWCYAEVSNPIHTSLGDLARLTTAYYQASVLSPGAGLGLWLSSRLAELHGGQLALSEANGCFMARLRLPLSGDK</sequence>
<dbReference type="CDD" id="cd06225">
    <property type="entry name" value="HAMP"/>
    <property type="match status" value="1"/>
</dbReference>
<dbReference type="SUPFAM" id="SSF55874">
    <property type="entry name" value="ATPase domain of HSP90 chaperone/DNA topoisomerase II/histidine kinase"/>
    <property type="match status" value="1"/>
</dbReference>
<dbReference type="InterPro" id="IPR036097">
    <property type="entry name" value="HisK_dim/P_sf"/>
</dbReference>
<evidence type="ECO:0000313" key="14">
    <source>
        <dbReference type="Proteomes" id="UP000305517"/>
    </source>
</evidence>
<dbReference type="PANTHER" id="PTHR45436">
    <property type="entry name" value="SENSOR HISTIDINE KINASE YKOH"/>
    <property type="match status" value="1"/>
</dbReference>
<dbReference type="SMART" id="SM00304">
    <property type="entry name" value="HAMP"/>
    <property type="match status" value="1"/>
</dbReference>
<organism evidence="13 14">
    <name type="scientific">Hymenobacter jeollabukensis</name>
    <dbReference type="NCBI Taxonomy" id="2025313"/>
    <lineage>
        <taxon>Bacteria</taxon>
        <taxon>Pseudomonadati</taxon>
        <taxon>Bacteroidota</taxon>
        <taxon>Cytophagia</taxon>
        <taxon>Cytophagales</taxon>
        <taxon>Hymenobacteraceae</taxon>
        <taxon>Hymenobacter</taxon>
    </lineage>
</organism>
<dbReference type="OrthoDB" id="594725at2"/>
<dbReference type="GO" id="GO:0000155">
    <property type="term" value="F:phosphorelay sensor kinase activity"/>
    <property type="evidence" value="ECO:0007669"/>
    <property type="project" value="InterPro"/>
</dbReference>
<keyword evidence="8 10" id="KW-1133">Transmembrane helix</keyword>
<dbReference type="InterPro" id="IPR005467">
    <property type="entry name" value="His_kinase_dom"/>
</dbReference>
<feature type="domain" description="HAMP" evidence="12">
    <location>
        <begin position="163"/>
        <end position="216"/>
    </location>
</feature>
<accession>A0A5R8WP33</accession>
<evidence type="ECO:0000256" key="9">
    <source>
        <dbReference type="ARBA" id="ARBA00023012"/>
    </source>
</evidence>
<dbReference type="Pfam" id="PF00512">
    <property type="entry name" value="HisKA"/>
    <property type="match status" value="1"/>
</dbReference>
<dbReference type="SMART" id="SM00388">
    <property type="entry name" value="HisKA"/>
    <property type="match status" value="1"/>
</dbReference>
<comment type="catalytic activity">
    <reaction evidence="1">
        <text>ATP + protein L-histidine = ADP + protein N-phospho-L-histidine.</text>
        <dbReference type="EC" id="2.7.13.3"/>
    </reaction>
</comment>
<dbReference type="CDD" id="cd00082">
    <property type="entry name" value="HisKA"/>
    <property type="match status" value="1"/>
</dbReference>